<dbReference type="AlphaFoldDB" id="A0A6N2ZM57"/>
<sequence>MGERKPLLIVVAGPNGSGKTTITAKVLHHEWMEDSYYINPDNIAEERFGGWNSMDAVYKAALYAARLRERLLAERKSMIFETVMSAPDKVDFIRRAKDAGFFVRVFFISTSSPKINASRIAARVMEGGHDVPISKIISRYQKSISNCRIVSSFVDRTYVYDNSVDGVEARLLYRMKDGLLFKKYVTDIPFWARIISSVDE</sequence>
<keyword evidence="1" id="KW-0547">Nucleotide-binding</keyword>
<dbReference type="Gene3D" id="3.40.50.300">
    <property type="entry name" value="P-loop containing nucleotide triphosphate hydrolases"/>
    <property type="match status" value="1"/>
</dbReference>
<dbReference type="InterPro" id="IPR003593">
    <property type="entry name" value="AAA+_ATPase"/>
</dbReference>
<dbReference type="PANTHER" id="PTHR39206">
    <property type="entry name" value="SLL8004 PROTEIN"/>
    <property type="match status" value="1"/>
</dbReference>
<dbReference type="SMART" id="SM00382">
    <property type="entry name" value="AAA"/>
    <property type="match status" value="1"/>
</dbReference>
<accession>A0A6N2ZM57</accession>
<dbReference type="InterPro" id="IPR027417">
    <property type="entry name" value="P-loop_NTPase"/>
</dbReference>
<reference evidence="4" key="1">
    <citation type="submission" date="2019-11" db="EMBL/GenBank/DDBJ databases">
        <authorList>
            <person name="Feng L."/>
        </authorList>
    </citation>
    <scope>NUCLEOTIDE SEQUENCE</scope>
    <source>
        <strain evidence="4">PclaraLFYP37</strain>
    </source>
</reference>
<dbReference type="Pfam" id="PF06414">
    <property type="entry name" value="Zeta_toxin"/>
    <property type="match status" value="1"/>
</dbReference>
<evidence type="ECO:0000259" key="3">
    <source>
        <dbReference type="SMART" id="SM00382"/>
    </source>
</evidence>
<gene>
    <name evidence="4" type="ORF">PCLFYP37_01145</name>
</gene>
<protein>
    <submittedName>
        <fullName evidence="4">Zeta toxin</fullName>
    </submittedName>
</protein>
<dbReference type="RefSeq" id="WP_302018791.1">
    <property type="nucleotide sequence ID" value="NZ_CACRUT010000006.1"/>
</dbReference>
<dbReference type="EMBL" id="CACRUT010000006">
    <property type="protein sequence ID" value="VYT79753.1"/>
    <property type="molecule type" value="Genomic_DNA"/>
</dbReference>
<evidence type="ECO:0000256" key="2">
    <source>
        <dbReference type="ARBA" id="ARBA00022840"/>
    </source>
</evidence>
<name>A0A6N2ZM57_9BACT</name>
<proteinExistence type="predicted"/>
<dbReference type="InterPro" id="IPR010488">
    <property type="entry name" value="Zeta_toxin_domain"/>
</dbReference>
<evidence type="ECO:0000313" key="4">
    <source>
        <dbReference type="EMBL" id="VYT79753.1"/>
    </source>
</evidence>
<keyword evidence="2" id="KW-0067">ATP-binding</keyword>
<feature type="domain" description="AAA+ ATPase" evidence="3">
    <location>
        <begin position="5"/>
        <end position="130"/>
    </location>
</feature>
<dbReference type="GO" id="GO:0005524">
    <property type="term" value="F:ATP binding"/>
    <property type="evidence" value="ECO:0007669"/>
    <property type="project" value="UniProtKB-KW"/>
</dbReference>
<evidence type="ECO:0000256" key="1">
    <source>
        <dbReference type="ARBA" id="ARBA00022741"/>
    </source>
</evidence>
<dbReference type="PANTHER" id="PTHR39206:SF1">
    <property type="entry name" value="SLL8004 PROTEIN"/>
    <property type="match status" value="1"/>
</dbReference>
<organism evidence="4">
    <name type="scientific">Paraprevotella clara</name>
    <dbReference type="NCBI Taxonomy" id="454154"/>
    <lineage>
        <taxon>Bacteria</taxon>
        <taxon>Pseudomonadati</taxon>
        <taxon>Bacteroidota</taxon>
        <taxon>Bacteroidia</taxon>
        <taxon>Bacteroidales</taxon>
        <taxon>Prevotellaceae</taxon>
        <taxon>Paraprevotella</taxon>
    </lineage>
</organism>
<dbReference type="GO" id="GO:0016301">
    <property type="term" value="F:kinase activity"/>
    <property type="evidence" value="ECO:0007669"/>
    <property type="project" value="InterPro"/>
</dbReference>
<dbReference type="SUPFAM" id="SSF52540">
    <property type="entry name" value="P-loop containing nucleoside triphosphate hydrolases"/>
    <property type="match status" value="1"/>
</dbReference>